<dbReference type="SMART" id="SM00825">
    <property type="entry name" value="PKS_KS"/>
    <property type="match status" value="1"/>
</dbReference>
<feature type="domain" description="Ketosynthase family 3 (KS3)" evidence="6">
    <location>
        <begin position="23"/>
        <end position="377"/>
    </location>
</feature>
<dbReference type="InterPro" id="IPR016039">
    <property type="entry name" value="Thiolase-like"/>
</dbReference>
<dbReference type="STRING" id="13249.T1H7Z0"/>
<dbReference type="SUPFAM" id="SSF53901">
    <property type="entry name" value="Thiolase-like"/>
    <property type="match status" value="1"/>
</dbReference>
<dbReference type="InterPro" id="IPR014030">
    <property type="entry name" value="Ketoacyl_synth_N"/>
</dbReference>
<evidence type="ECO:0000256" key="2">
    <source>
        <dbReference type="ARBA" id="ARBA00022553"/>
    </source>
</evidence>
<dbReference type="InterPro" id="IPR042104">
    <property type="entry name" value="PKS_dehydratase_sf"/>
</dbReference>
<sequence length="2181" mass="243972">MVQQKEHDDCLEAGRRLATVSLEDEVVISGLAGVYPDSDNVTDFANKLFNKVDLISDDDRRWKLDHPEIPQRTGKLKEIRKFDASFFNLHYNQAQSMDPMCRLLLERTYEAVVDAGPSYAIDTACSSGMYALEQGYKAIRTGQCNSAVVAACNLCLHPYVSLQFSRLGVLSMDGKCKVFDEAANGYCRSEAACVLYLQRRADAKRIYATIVHAKTNCDGYKEEGITYPSGQAQEQLLIDFYKECDIDPSSLAWIEAHGTGTKVGDPEELNAIVNVICKGRKTPLKIGSVKSNIGHSEPVSGLCSITKVIIAMETGLIPPNINFHTPRKDIEALHNKTVQTEFFHSQVVTEPTKWDGGMVGVNSFGFGGANCHSLLKWNEKSKVNNGLPEDNLPRLVNFSGRTYDAVMSALTHMEEMPLDREFVKLLHDIHAHEIPAHLYRGYAILSKDKSISCKNVKKQWGERELTLNLPGLFTNLEPLDSSLLEIPCIKTLLEELSTYIKTDLVRLLRGQSQENDSLIVIFLKITALQICLITLLKKLDVKILKVTGSSIGQIGCAFADGIINAKEAILLSYFTALGIIESKPSPGLVLIAGTTVKKLGQIQEQLNVYSNGERNCLITGPKDLVIKLKNKLLTNGINSEIIKTANIALHHQTLNVAQRKISSHLQKVLLDSRQSSTKWLNQSISYEYFSKMTCDKFEDHFNELCDNEPILQLGPPCKLFKSSQPLTGIYLLEKTNDNFNQITALLDNLGRLYTEGVSFDVGNLYPPVEFPVSRSTQMISPLVQWDHSDEWYVPSYRTQKMIKAGERNINISLKEEELEYIAGHVVDGRNLFPATGYLWLVWETVSMLRGETFHEVPIVFENVRFHRATNLSKDGSIDFIVIVQKVSGKFEVVEGGAAIVTGTTYVPQDVSSEMIELQERCPPSEYPMSANDIYKELRLRGYQYKGLFRALNKLNMDESCAKIVWSNNWVTFMDNMLQMKIIFEETRGLFVPTAIERLTIDPKKHLQICNQLASDDKEIVAEMLTWYYRELDLIKSGGIELRGMQANAIARRKNLSEPVLEKYVFTPYHESEEVYSLEQIVRILVQLILENEELNNTIKVVEFAAHPIKLLAPIVAQVLSDLPLIQPDITVQSSSTNPQITDLPPEIIVEEKKLPANKAALIAVASNLLETDRAEVLQNCLNSLKDSGFIITTEDIGTEFKMNDLITVASYNCNNKCIILLRKLVIVDFKFITTIYKMQGSLRNVQNDEIIKYDSDDFAWVPKAQKLLSTIENKKVIFFSEKQKHSGLLGFYNCLNKETDNRKARCVLIMDNNAEKFSITSTFYSDQLSKDLAINIYKNGKWGSYRHFLIDSSNIIKTQNAYVNFTTRGDLSSLTWFNGNFSKSQLTEDTKFAYTEYCSLNFRDVMLATNKLAPEVISKGRLDQDCVIGFEFSGYLDDGTRVMGFLEKSGLASKVLLNKDFHWIVPDDISLEEAATIPVVYATVVYSFFLNGGLKKEDSVLIHSGTGGVGQAAINIALHTGCRVFTTVGTPEKREFIRKKFPQIPDEDIGNSRDISFERMIMKRTNGRGVDVVLNSLAEEKLFASVRCLAKGGRFLEIGKFDFSNNSQLGMEMFRKGASFHGIMLDNIYDAPMETRIQLTTVMDEYLKQGVLKPLERTIFNRNQVEQAFRYMAGGKHIGKVLIKINDPPPEKIGKFAALYDAKGKFYCKDDMTYIIAGGLGGFGVELADWLVLRGCRKLLISSRRGLTEGYQMLRIDIWKSYGAVVEISTEDITTEQGVKNLLNTAIKMGAVAGIFNLAVVLSDALFENQTEETFKISAGPKAIATTLLDKYSRELCPNLENFVIFSSVSCGRGNIGQTNYGQSNSVMERIMESRKEDNLPALAIQWGAVGDVGLVAKMNDQKIDVVIGGTLQQPIANCLQMMDIFLNQSDAIVSSIVVAEKKSLSSANNIVDTVVNILVRVNSFSNVRREVIFNQSVHYSNVPDSVKRLVDVHQNHDSVLALIKGLGGIVYNSGLSDLKNVSQHSTLAEIGMDSMMAVEIKQTLEREFEVFLSPQDIRSMTFAKLHEISSSKEAGVPAEIITDKSAANLFDIGLLITLIGDEPEKFEPCVKLSSAIPKDVFCPHKLFTIPGIEGVNAIMETICKEIEAQTYGLQFDYTRSVDTVQDVADHLLPVSRIKFS</sequence>
<reference evidence="8" key="1">
    <citation type="submission" date="2015-05" db="UniProtKB">
        <authorList>
            <consortium name="EnsemblMetazoa"/>
        </authorList>
    </citation>
    <scope>IDENTIFICATION</scope>
</reference>
<dbReference type="Pfam" id="PF13602">
    <property type="entry name" value="ADH_zinc_N_2"/>
    <property type="match status" value="1"/>
</dbReference>
<dbReference type="InterPro" id="IPR050091">
    <property type="entry name" value="PKS_NRPS_Biosynth_Enz"/>
</dbReference>
<dbReference type="SMART" id="SM00822">
    <property type="entry name" value="PKS_KR"/>
    <property type="match status" value="1"/>
</dbReference>
<dbReference type="SUPFAM" id="SSF51735">
    <property type="entry name" value="NAD(P)-binding Rossmann-fold domains"/>
    <property type="match status" value="2"/>
</dbReference>
<evidence type="ECO:0000256" key="1">
    <source>
        <dbReference type="ARBA" id="ARBA00022450"/>
    </source>
</evidence>
<dbReference type="PANTHER" id="PTHR43775:SF23">
    <property type="entry name" value="FATTY ACID SYNTHASE 3"/>
    <property type="match status" value="1"/>
</dbReference>
<dbReference type="InterPro" id="IPR014031">
    <property type="entry name" value="Ketoacyl_synth_C"/>
</dbReference>
<dbReference type="Gene3D" id="3.90.180.10">
    <property type="entry name" value="Medium-chain alcohol dehydrogenases, catalytic domain"/>
    <property type="match status" value="1"/>
</dbReference>
<dbReference type="FunFam" id="3.40.50.720:FF:000209">
    <property type="entry name" value="Polyketide synthase Pks12"/>
    <property type="match status" value="1"/>
</dbReference>
<dbReference type="SUPFAM" id="SSF47336">
    <property type="entry name" value="ACP-like"/>
    <property type="match status" value="1"/>
</dbReference>
<dbReference type="Pfam" id="PF00109">
    <property type="entry name" value="ketoacyl-synt"/>
    <property type="match status" value="1"/>
</dbReference>
<dbReference type="Gene3D" id="1.10.1200.10">
    <property type="entry name" value="ACP-like"/>
    <property type="match status" value="1"/>
</dbReference>
<dbReference type="Gene3D" id="3.40.50.720">
    <property type="entry name" value="NAD(P)-binding Rossmann-like Domain"/>
    <property type="match status" value="1"/>
</dbReference>
<dbReference type="InterPro" id="IPR018201">
    <property type="entry name" value="Ketoacyl_synth_AS"/>
</dbReference>
<dbReference type="GO" id="GO:0006633">
    <property type="term" value="P:fatty acid biosynthetic process"/>
    <property type="evidence" value="ECO:0007669"/>
    <property type="project" value="InterPro"/>
</dbReference>
<dbReference type="CDD" id="cd00833">
    <property type="entry name" value="PKS"/>
    <property type="match status" value="1"/>
</dbReference>
<protein>
    <submittedName>
        <fullName evidence="8">Carrier domain-containing protein</fullName>
    </submittedName>
</protein>
<evidence type="ECO:0000259" key="5">
    <source>
        <dbReference type="PROSITE" id="PS50075"/>
    </source>
</evidence>
<dbReference type="Pfam" id="PF00550">
    <property type="entry name" value="PP-binding"/>
    <property type="match status" value="1"/>
</dbReference>
<dbReference type="GO" id="GO:0016491">
    <property type="term" value="F:oxidoreductase activity"/>
    <property type="evidence" value="ECO:0007669"/>
    <property type="project" value="InterPro"/>
</dbReference>
<dbReference type="EnsemblMetazoa" id="RPRC000123-RA">
    <property type="protein sequence ID" value="RPRC000123-PA"/>
    <property type="gene ID" value="RPRC000123"/>
</dbReference>
<evidence type="ECO:0000313" key="8">
    <source>
        <dbReference type="EnsemblMetazoa" id="RPRC000123-PA"/>
    </source>
</evidence>
<proteinExistence type="predicted"/>
<dbReference type="PROSITE" id="PS50075">
    <property type="entry name" value="CARRIER"/>
    <property type="match status" value="1"/>
</dbReference>
<dbReference type="CDD" id="cd08954">
    <property type="entry name" value="KR_1_FAS_SDR_x"/>
    <property type="match status" value="1"/>
</dbReference>
<dbReference type="PROSITE" id="PS00606">
    <property type="entry name" value="KS3_1"/>
    <property type="match status" value="1"/>
</dbReference>
<feature type="domain" description="PKS/mFAS DH" evidence="7">
    <location>
        <begin position="787"/>
        <end position="1055"/>
    </location>
</feature>
<dbReference type="InterPro" id="IPR049391">
    <property type="entry name" value="FAS_pseudo-KR"/>
</dbReference>
<dbReference type="EMBL" id="ACPB03006446">
    <property type="status" value="NOT_ANNOTATED_CDS"/>
    <property type="molecule type" value="Genomic_DNA"/>
</dbReference>
<organism evidence="8 9">
    <name type="scientific">Rhodnius prolixus</name>
    <name type="common">Triatomid bug</name>
    <dbReference type="NCBI Taxonomy" id="13249"/>
    <lineage>
        <taxon>Eukaryota</taxon>
        <taxon>Metazoa</taxon>
        <taxon>Ecdysozoa</taxon>
        <taxon>Arthropoda</taxon>
        <taxon>Hexapoda</taxon>
        <taxon>Insecta</taxon>
        <taxon>Pterygota</taxon>
        <taxon>Neoptera</taxon>
        <taxon>Paraneoptera</taxon>
        <taxon>Hemiptera</taxon>
        <taxon>Heteroptera</taxon>
        <taxon>Panheteroptera</taxon>
        <taxon>Cimicomorpha</taxon>
        <taxon>Reduviidae</taxon>
        <taxon>Triatominae</taxon>
        <taxon>Rhodnius</taxon>
    </lineage>
</organism>
<dbReference type="InterPro" id="IPR020843">
    <property type="entry name" value="ER"/>
</dbReference>
<dbReference type="Pfam" id="PF08659">
    <property type="entry name" value="KR"/>
    <property type="match status" value="1"/>
</dbReference>
<dbReference type="PROSITE" id="PS52019">
    <property type="entry name" value="PKS_MFAS_DH"/>
    <property type="match status" value="1"/>
</dbReference>
<dbReference type="HOGENOM" id="CLU_000022_31_7_1"/>
<dbReference type="Gene3D" id="3.40.47.10">
    <property type="match status" value="2"/>
</dbReference>
<dbReference type="VEuPathDB" id="VectorBase:RPRC000123"/>
<dbReference type="SUPFAM" id="SSF52151">
    <property type="entry name" value="FabD/lysophospholipase-like"/>
    <property type="match status" value="1"/>
</dbReference>
<keyword evidence="2" id="KW-0597">Phosphoprotein</keyword>
<dbReference type="PANTHER" id="PTHR43775">
    <property type="entry name" value="FATTY ACID SYNTHASE"/>
    <property type="match status" value="1"/>
</dbReference>
<dbReference type="InterPro" id="IPR049900">
    <property type="entry name" value="PKS_mFAS_DH"/>
</dbReference>
<dbReference type="InParanoid" id="T1H7Z0"/>
<dbReference type="InterPro" id="IPR009081">
    <property type="entry name" value="PP-bd_ACP"/>
</dbReference>
<dbReference type="Pfam" id="PF16197">
    <property type="entry name" value="KAsynt_C_assoc"/>
    <property type="match status" value="1"/>
</dbReference>
<dbReference type="InterPro" id="IPR011032">
    <property type="entry name" value="GroES-like_sf"/>
</dbReference>
<dbReference type="InterPro" id="IPR001227">
    <property type="entry name" value="Ac_transferase_dom_sf"/>
</dbReference>
<dbReference type="InterPro" id="IPR032821">
    <property type="entry name" value="PKS_assoc"/>
</dbReference>
<dbReference type="SUPFAM" id="SSF50129">
    <property type="entry name" value="GroES-like"/>
    <property type="match status" value="1"/>
</dbReference>
<evidence type="ECO:0000259" key="7">
    <source>
        <dbReference type="PROSITE" id="PS52019"/>
    </source>
</evidence>
<keyword evidence="3" id="KW-0808">Transferase</keyword>
<accession>T1H7Z0</accession>
<feature type="region of interest" description="N-terminal hotdog fold" evidence="4">
    <location>
        <begin position="787"/>
        <end position="912"/>
    </location>
</feature>
<feature type="region of interest" description="C-terminal hotdog fold" evidence="4">
    <location>
        <begin position="925"/>
        <end position="1055"/>
    </location>
</feature>
<dbReference type="Pfam" id="PF02801">
    <property type="entry name" value="Ketoacyl-synt_C"/>
    <property type="match status" value="1"/>
</dbReference>
<dbReference type="InterPro" id="IPR016035">
    <property type="entry name" value="Acyl_Trfase/lysoPLipase"/>
</dbReference>
<dbReference type="Gene3D" id="3.10.129.110">
    <property type="entry name" value="Polyketide synthase dehydratase"/>
    <property type="match status" value="1"/>
</dbReference>
<dbReference type="InterPro" id="IPR014043">
    <property type="entry name" value="Acyl_transferase_dom"/>
</dbReference>
<keyword evidence="1" id="KW-0596">Phosphopantetheine</keyword>
<dbReference type="Pfam" id="PF21149">
    <property type="entry name" value="FAS_pseudo-KR"/>
    <property type="match status" value="1"/>
</dbReference>
<feature type="domain" description="Carrier" evidence="5">
    <location>
        <begin position="1991"/>
        <end position="2077"/>
    </location>
</feature>
<dbReference type="InterPro" id="IPR013968">
    <property type="entry name" value="PKS_KR"/>
</dbReference>
<dbReference type="GO" id="GO:0004315">
    <property type="term" value="F:3-oxoacyl-[acyl-carrier-protein] synthase activity"/>
    <property type="evidence" value="ECO:0007669"/>
    <property type="project" value="InterPro"/>
</dbReference>
<dbReference type="CDD" id="cd05195">
    <property type="entry name" value="enoyl_red"/>
    <property type="match status" value="1"/>
</dbReference>
<dbReference type="PROSITE" id="PS52004">
    <property type="entry name" value="KS3_2"/>
    <property type="match status" value="1"/>
</dbReference>
<evidence type="ECO:0000256" key="3">
    <source>
        <dbReference type="ARBA" id="ARBA00022679"/>
    </source>
</evidence>
<dbReference type="OMA" id="ALDSLYW"/>
<evidence type="ECO:0000313" key="9">
    <source>
        <dbReference type="Proteomes" id="UP000015103"/>
    </source>
</evidence>
<dbReference type="InterPro" id="IPR057326">
    <property type="entry name" value="KR_dom"/>
</dbReference>
<dbReference type="GO" id="GO:0004312">
    <property type="term" value="F:fatty acid synthase activity"/>
    <property type="evidence" value="ECO:0007669"/>
    <property type="project" value="TreeGrafter"/>
</dbReference>
<dbReference type="InterPro" id="IPR020841">
    <property type="entry name" value="PKS_Beta-ketoAc_synthase_dom"/>
</dbReference>
<dbReference type="eggNOG" id="KOG1202">
    <property type="taxonomic scope" value="Eukaryota"/>
</dbReference>
<evidence type="ECO:0000259" key="6">
    <source>
        <dbReference type="PROSITE" id="PS52004"/>
    </source>
</evidence>
<keyword evidence="9" id="KW-1185">Reference proteome</keyword>
<dbReference type="InterPro" id="IPR036736">
    <property type="entry name" value="ACP-like_sf"/>
</dbReference>
<feature type="active site" description="Proton acceptor; for dehydratase activity" evidence="4">
    <location>
        <position position="824"/>
    </location>
</feature>
<dbReference type="SMART" id="SM00829">
    <property type="entry name" value="PKS_ER"/>
    <property type="match status" value="1"/>
</dbReference>
<name>T1H7Z0_RHOPR</name>
<dbReference type="Pfam" id="PF00698">
    <property type="entry name" value="Acyl_transf_1"/>
    <property type="match status" value="1"/>
</dbReference>
<dbReference type="Gene3D" id="3.40.366.10">
    <property type="entry name" value="Malonyl-Coenzyme A Acyl Carrier Protein, domain 2"/>
    <property type="match status" value="1"/>
</dbReference>
<evidence type="ECO:0000256" key="4">
    <source>
        <dbReference type="PROSITE-ProRule" id="PRU01363"/>
    </source>
</evidence>
<dbReference type="EMBL" id="ACPB03006445">
    <property type="status" value="NOT_ANNOTATED_CDS"/>
    <property type="molecule type" value="Genomic_DNA"/>
</dbReference>
<dbReference type="Proteomes" id="UP000015103">
    <property type="component" value="Unassembled WGS sequence"/>
</dbReference>
<dbReference type="Gene3D" id="3.30.70.3290">
    <property type="match status" value="2"/>
</dbReference>
<feature type="active site" description="Proton donor; for dehydratase activity" evidence="4">
    <location>
        <position position="974"/>
    </location>
</feature>
<dbReference type="InterPro" id="IPR036291">
    <property type="entry name" value="NAD(P)-bd_dom_sf"/>
</dbReference>